<accession>A0A016VFD9</accession>
<keyword evidence="1" id="KW-0732">Signal</keyword>
<name>A0A016VFD9_9BILA</name>
<evidence type="ECO:0000256" key="1">
    <source>
        <dbReference type="SAM" id="SignalP"/>
    </source>
</evidence>
<comment type="caution">
    <text evidence="2">The sequence shown here is derived from an EMBL/GenBank/DDBJ whole genome shotgun (WGS) entry which is preliminary data.</text>
</comment>
<dbReference type="EMBL" id="JARK01001346">
    <property type="protein sequence ID" value="EYC26354.1"/>
    <property type="molecule type" value="Genomic_DNA"/>
</dbReference>
<dbReference type="Proteomes" id="UP000024635">
    <property type="component" value="Unassembled WGS sequence"/>
</dbReference>
<sequence length="86" mass="9727">MRNMLLVLLLTTYACTAVASDFENVGAKRTVRRVLENSPVDSPVPEDFEYPEGFMSPHGGDEYYYDNAIDPLSTDVKVMKEKTTIY</sequence>
<proteinExistence type="predicted"/>
<dbReference type="PROSITE" id="PS51257">
    <property type="entry name" value="PROKAR_LIPOPROTEIN"/>
    <property type="match status" value="1"/>
</dbReference>
<feature type="chain" id="PRO_5001489366" evidence="1">
    <location>
        <begin position="20"/>
        <end position="86"/>
    </location>
</feature>
<reference evidence="3" key="1">
    <citation type="journal article" date="2015" name="Nat. Genet.">
        <title>The genome and transcriptome of the zoonotic hookworm Ancylostoma ceylanicum identify infection-specific gene families.</title>
        <authorList>
            <person name="Schwarz E.M."/>
            <person name="Hu Y."/>
            <person name="Antoshechkin I."/>
            <person name="Miller M.M."/>
            <person name="Sternberg P.W."/>
            <person name="Aroian R.V."/>
        </authorList>
    </citation>
    <scope>NUCLEOTIDE SEQUENCE</scope>
    <source>
        <strain evidence="3">HY135</strain>
    </source>
</reference>
<evidence type="ECO:0000313" key="2">
    <source>
        <dbReference type="EMBL" id="EYC26354.1"/>
    </source>
</evidence>
<gene>
    <name evidence="2" type="primary">Acey_s0010.g1107</name>
    <name evidence="2" type="ORF">Y032_0010g1107</name>
</gene>
<feature type="signal peptide" evidence="1">
    <location>
        <begin position="1"/>
        <end position="19"/>
    </location>
</feature>
<organism evidence="2 3">
    <name type="scientific">Ancylostoma ceylanicum</name>
    <dbReference type="NCBI Taxonomy" id="53326"/>
    <lineage>
        <taxon>Eukaryota</taxon>
        <taxon>Metazoa</taxon>
        <taxon>Ecdysozoa</taxon>
        <taxon>Nematoda</taxon>
        <taxon>Chromadorea</taxon>
        <taxon>Rhabditida</taxon>
        <taxon>Rhabditina</taxon>
        <taxon>Rhabditomorpha</taxon>
        <taxon>Strongyloidea</taxon>
        <taxon>Ancylostomatidae</taxon>
        <taxon>Ancylostomatinae</taxon>
        <taxon>Ancylostoma</taxon>
    </lineage>
</organism>
<evidence type="ECO:0000313" key="3">
    <source>
        <dbReference type="Proteomes" id="UP000024635"/>
    </source>
</evidence>
<keyword evidence="3" id="KW-1185">Reference proteome</keyword>
<protein>
    <submittedName>
        <fullName evidence="2">Uncharacterized protein</fullName>
    </submittedName>
</protein>
<dbReference type="AlphaFoldDB" id="A0A016VFD9"/>